<evidence type="ECO:0000256" key="1">
    <source>
        <dbReference type="SAM" id="MobiDB-lite"/>
    </source>
</evidence>
<dbReference type="EMBL" id="BLQM01000189">
    <property type="protein sequence ID" value="GMH73848.1"/>
    <property type="molecule type" value="Genomic_DNA"/>
</dbReference>
<feature type="region of interest" description="Disordered" evidence="1">
    <location>
        <begin position="636"/>
        <end position="677"/>
    </location>
</feature>
<feature type="compositionally biased region" description="Basic and acidic residues" evidence="1">
    <location>
        <begin position="636"/>
        <end position="649"/>
    </location>
</feature>
<accession>A0A9W7ECM8</accession>
<feature type="compositionally biased region" description="Basic and acidic residues" evidence="1">
    <location>
        <begin position="310"/>
        <end position="343"/>
    </location>
</feature>
<protein>
    <submittedName>
        <fullName evidence="2">Uncharacterized protein</fullName>
    </submittedName>
</protein>
<dbReference type="Gene3D" id="3.60.130.30">
    <property type="match status" value="1"/>
</dbReference>
<dbReference type="Proteomes" id="UP001162640">
    <property type="component" value="Unassembled WGS sequence"/>
</dbReference>
<dbReference type="Gene3D" id="3.30.70.660">
    <property type="entry name" value="Pseudouridine synthase I, catalytic domain, C-terminal subdomain"/>
    <property type="match status" value="1"/>
</dbReference>
<organism evidence="2 3">
    <name type="scientific">Triparma laevis f. inornata</name>
    <dbReference type="NCBI Taxonomy" id="1714386"/>
    <lineage>
        <taxon>Eukaryota</taxon>
        <taxon>Sar</taxon>
        <taxon>Stramenopiles</taxon>
        <taxon>Ochrophyta</taxon>
        <taxon>Bolidophyceae</taxon>
        <taxon>Parmales</taxon>
        <taxon>Triparmaceae</taxon>
        <taxon>Triparma</taxon>
    </lineage>
</organism>
<dbReference type="InterPro" id="IPR020095">
    <property type="entry name" value="PsdUridine_synth_TruA_C"/>
</dbReference>
<feature type="region of interest" description="Disordered" evidence="1">
    <location>
        <begin position="310"/>
        <end position="358"/>
    </location>
</feature>
<gene>
    <name evidence="2" type="ORF">TL16_g06301</name>
</gene>
<evidence type="ECO:0000313" key="2">
    <source>
        <dbReference type="EMBL" id="GMH73848.1"/>
    </source>
</evidence>
<dbReference type="GO" id="GO:0009982">
    <property type="term" value="F:pseudouridine synthase activity"/>
    <property type="evidence" value="ECO:0007669"/>
    <property type="project" value="InterPro"/>
</dbReference>
<sequence length="792" mass="89345">MDHIRTSPTCIPSTDSGIADLLVPTDVKKWKGKWAVIYCYDFQKLERVLDGMKEEEKGGEEEGSVGDTVAKIIHEMIIEECINKINNPKGLQAESTEPQEKLLLNLPPSSKMMRTYSSTFRNSPLVNQDPFGYVCGEMLSLRVPLPKKEIQSISDYTTETLILNTVNERLQTKFKGAIYIVTTPEVNMPSKFIPESDCSNRRIEYVVPIKCLVEKGVDFESLAKGIERSMEFSVTNKLRREKEKEYESGGGATSTTTADIEDAYSDIFVKNGGDEVGGGAEPGVLEWFHKMKSTMQLFITKQKVVERKIVEGDNDDKPKPKSKEEKATEMEFEEGKKRKEWGEKKRKKKIKKNNGEAGEGGVTEKIRYLHRKKFHNFTSTGLPQDFLISRRLDRFHHKGTFSHLQHPFITVALNGDVFLNGMVPRILSVFLGIQLGMLPESCCEFLMDEEYPRLVTDVPSVPGFALVAGDNSYTTIEGRMKKCLRPRNAGDCFFKGVWSEKKVLDQLQRYKHNCFSEIASKWLEEGVDEATGIPVKAYRWVEDVLKPWCETMLPRIDLYHQWLANGKTWLFLEKDLLQMVPHLDKTVPFLYISCLSALRSINSTGTWPGTTIGRRVVIFDEKKTFKQLLSEKDKIKTNKEKNTSKREELATGEGEGSSGSFSIGYMPSGGGSQQPASNAAFPELVKTAFALERALLPDRPPSSTIAVNRNAQFRPHTDSGAGAGQSLSLIVALGDYVGGELMVEGETENIRYRPVEFDGWKERHYTIPFKGERFSLVWFTPKGCEGMKGIEL</sequence>
<dbReference type="AlphaFoldDB" id="A0A9W7ECM8"/>
<evidence type="ECO:0000313" key="3">
    <source>
        <dbReference type="Proteomes" id="UP001162640"/>
    </source>
</evidence>
<proteinExistence type="predicted"/>
<dbReference type="GO" id="GO:0003723">
    <property type="term" value="F:RNA binding"/>
    <property type="evidence" value="ECO:0007669"/>
    <property type="project" value="InterPro"/>
</dbReference>
<name>A0A9W7ECM8_9STRA</name>
<reference evidence="3" key="1">
    <citation type="journal article" date="2023" name="Commun. Biol.">
        <title>Genome analysis of Parmales, the sister group of diatoms, reveals the evolutionary specialization of diatoms from phago-mixotrophs to photoautotrophs.</title>
        <authorList>
            <person name="Ban H."/>
            <person name="Sato S."/>
            <person name="Yoshikawa S."/>
            <person name="Yamada K."/>
            <person name="Nakamura Y."/>
            <person name="Ichinomiya M."/>
            <person name="Sato N."/>
            <person name="Blanc-Mathieu R."/>
            <person name="Endo H."/>
            <person name="Kuwata A."/>
            <person name="Ogata H."/>
        </authorList>
    </citation>
    <scope>NUCLEOTIDE SEQUENCE [LARGE SCALE GENOMIC DNA]</scope>
</reference>
<comment type="caution">
    <text evidence="2">The sequence shown here is derived from an EMBL/GenBank/DDBJ whole genome shotgun (WGS) entry which is preliminary data.</text>
</comment>